<dbReference type="VEuPathDB" id="FungiDB:BO70DRAFT_381142"/>
<accession>A0A317VM58</accession>
<comment type="caution">
    <text evidence="1">The sequence shown here is derived from an EMBL/GenBank/DDBJ whole genome shotgun (WGS) entry which is preliminary data.</text>
</comment>
<proteinExistence type="predicted"/>
<dbReference type="GeneID" id="37067683"/>
<gene>
    <name evidence="1" type="ORF">BO70DRAFT_381142</name>
</gene>
<organism evidence="1 2">
    <name type="scientific">Aspergillus heteromorphus CBS 117.55</name>
    <dbReference type="NCBI Taxonomy" id="1448321"/>
    <lineage>
        <taxon>Eukaryota</taxon>
        <taxon>Fungi</taxon>
        <taxon>Dikarya</taxon>
        <taxon>Ascomycota</taxon>
        <taxon>Pezizomycotina</taxon>
        <taxon>Eurotiomycetes</taxon>
        <taxon>Eurotiomycetidae</taxon>
        <taxon>Eurotiales</taxon>
        <taxon>Aspergillaceae</taxon>
        <taxon>Aspergillus</taxon>
        <taxon>Aspergillus subgen. Circumdati</taxon>
    </lineage>
</organism>
<dbReference type="EMBL" id="MSFL01000021">
    <property type="protein sequence ID" value="PWY75436.1"/>
    <property type="molecule type" value="Genomic_DNA"/>
</dbReference>
<sequence>MAATTMNPFSDLPYELLSMINEYAADWVSLESLIHMSPPVATLFHPGDNPDAEADPEAVRLVETILSTNPIMSHRIHIHFRMCAQARQLSLTRGALRDLDTYDYDSIHFSPISRSILREMVGVAANIQRLVCVCLTSLFARLRAVKPQCWDRDDTGRLDRSSMFTPQDRGAGSWVEEYRVYRALWLLQWSADSQCACTQLKQERRTTRKQGHYLCQEAYAVFKCLQSIYQDSTRFGSLSNSYSLNAMPRITQMPDASNIPFKFPVWAPPPRPEIPCNTDIWLRGASATSRNDVLDTWPRIQDYCRLKSRNLDQKSVFKDQQPFWDLGILLWDGWRLHGLGLWHAIVYWKGSPSGGSILPGDYIPNDPWQAMYRWPAFLRGHVAKGKKNTPNANRGWGGRRAI</sequence>
<name>A0A317VM58_9EURO</name>
<dbReference type="OrthoDB" id="4358152at2759"/>
<protein>
    <submittedName>
        <fullName evidence="1">Uncharacterized protein</fullName>
    </submittedName>
</protein>
<dbReference type="STRING" id="1448321.A0A317VM58"/>
<keyword evidence="2" id="KW-1185">Reference proteome</keyword>
<dbReference type="AlphaFoldDB" id="A0A317VM58"/>
<evidence type="ECO:0000313" key="2">
    <source>
        <dbReference type="Proteomes" id="UP000247233"/>
    </source>
</evidence>
<reference evidence="1 2" key="1">
    <citation type="submission" date="2016-12" db="EMBL/GenBank/DDBJ databases">
        <title>The genomes of Aspergillus section Nigri reveals drivers in fungal speciation.</title>
        <authorList>
            <consortium name="DOE Joint Genome Institute"/>
            <person name="Vesth T.C."/>
            <person name="Nybo J."/>
            <person name="Theobald S."/>
            <person name="Brandl J."/>
            <person name="Frisvad J.C."/>
            <person name="Nielsen K.F."/>
            <person name="Lyhne E.K."/>
            <person name="Kogle M.E."/>
            <person name="Kuo A."/>
            <person name="Riley R."/>
            <person name="Clum A."/>
            <person name="Nolan M."/>
            <person name="Lipzen A."/>
            <person name="Salamov A."/>
            <person name="Henrissat B."/>
            <person name="Wiebenga A."/>
            <person name="De Vries R.P."/>
            <person name="Grigoriev I.V."/>
            <person name="Mortensen U.H."/>
            <person name="Andersen M.R."/>
            <person name="Baker S.E."/>
        </authorList>
    </citation>
    <scope>NUCLEOTIDE SEQUENCE [LARGE SCALE GENOMIC DNA]</scope>
    <source>
        <strain evidence="1 2">CBS 117.55</strain>
    </source>
</reference>
<dbReference type="Proteomes" id="UP000247233">
    <property type="component" value="Unassembled WGS sequence"/>
</dbReference>
<evidence type="ECO:0000313" key="1">
    <source>
        <dbReference type="EMBL" id="PWY75436.1"/>
    </source>
</evidence>
<dbReference type="RefSeq" id="XP_025397402.1">
    <property type="nucleotide sequence ID" value="XM_025545446.1"/>
</dbReference>